<reference evidence="1" key="1">
    <citation type="submission" date="2021-01" db="UniProtKB">
        <authorList>
            <consortium name="EnsemblPlants"/>
        </authorList>
    </citation>
    <scope>IDENTIFICATION</scope>
</reference>
<proteinExistence type="predicted"/>
<evidence type="ECO:0000313" key="2">
    <source>
        <dbReference type="Proteomes" id="UP000594263"/>
    </source>
</evidence>
<dbReference type="EnsemblPlants" id="Kaladp0084s0081.1.v1.1">
    <property type="protein sequence ID" value="Kaladp0084s0081.1.v1.1"/>
    <property type="gene ID" value="Kaladp0084s0081.v1.1"/>
</dbReference>
<keyword evidence="2" id="KW-1185">Reference proteome</keyword>
<sequence>MAVMVLGSSTVWTSRKELRKRLAFRRCGNCERCMEGFFPASVDQMRRGRDVISIS</sequence>
<organism evidence="1 2">
    <name type="scientific">Kalanchoe fedtschenkoi</name>
    <name type="common">Lavender scallops</name>
    <name type="synonym">South American air plant</name>
    <dbReference type="NCBI Taxonomy" id="63787"/>
    <lineage>
        <taxon>Eukaryota</taxon>
        <taxon>Viridiplantae</taxon>
        <taxon>Streptophyta</taxon>
        <taxon>Embryophyta</taxon>
        <taxon>Tracheophyta</taxon>
        <taxon>Spermatophyta</taxon>
        <taxon>Magnoliopsida</taxon>
        <taxon>eudicotyledons</taxon>
        <taxon>Gunneridae</taxon>
        <taxon>Pentapetalae</taxon>
        <taxon>Saxifragales</taxon>
        <taxon>Crassulaceae</taxon>
        <taxon>Kalanchoe</taxon>
    </lineage>
</organism>
<protein>
    <submittedName>
        <fullName evidence="1">Uncharacterized protein</fullName>
    </submittedName>
</protein>
<name>A0A7N0UT86_KALFE</name>
<dbReference type="Gramene" id="Kaladp0084s0081.1.v1.1">
    <property type="protein sequence ID" value="Kaladp0084s0081.1.v1.1"/>
    <property type="gene ID" value="Kaladp0084s0081.v1.1"/>
</dbReference>
<evidence type="ECO:0000313" key="1">
    <source>
        <dbReference type="EnsemblPlants" id="Kaladp0084s0081.1.v1.1"/>
    </source>
</evidence>
<dbReference type="Proteomes" id="UP000594263">
    <property type="component" value="Unplaced"/>
</dbReference>
<accession>A0A7N0UT86</accession>
<dbReference type="AlphaFoldDB" id="A0A7N0UT86"/>